<dbReference type="EMBL" id="KN551914">
    <property type="protein sequence ID" value="KHJ91626.1"/>
    <property type="molecule type" value="Genomic_DNA"/>
</dbReference>
<dbReference type="InterPro" id="IPR024134">
    <property type="entry name" value="SOD_Cu/Zn_/chaperone"/>
</dbReference>
<feature type="non-terminal residue" evidence="2">
    <location>
        <position position="1"/>
    </location>
</feature>
<dbReference type="InterPro" id="IPR018152">
    <property type="entry name" value="SOD_Cu/Zn_BS"/>
</dbReference>
<dbReference type="Proteomes" id="UP000053660">
    <property type="component" value="Unassembled WGS sequence"/>
</dbReference>
<dbReference type="AlphaFoldDB" id="A0A0B1T693"/>
<dbReference type="PANTHER" id="PTHR10003">
    <property type="entry name" value="SUPEROXIDE DISMUTASE CU-ZN -RELATED"/>
    <property type="match status" value="1"/>
</dbReference>
<dbReference type="GO" id="GO:0005507">
    <property type="term" value="F:copper ion binding"/>
    <property type="evidence" value="ECO:0007669"/>
    <property type="project" value="InterPro"/>
</dbReference>
<dbReference type="InterPro" id="IPR036423">
    <property type="entry name" value="SOD-like_Cu/Zn_dom_sf"/>
</dbReference>
<dbReference type="PRINTS" id="PR00068">
    <property type="entry name" value="CUZNDISMTASE"/>
</dbReference>
<evidence type="ECO:0000313" key="2">
    <source>
        <dbReference type="EMBL" id="KHJ91626.1"/>
    </source>
</evidence>
<reference evidence="2 3" key="1">
    <citation type="submission" date="2014-03" db="EMBL/GenBank/DDBJ databases">
        <title>Draft genome of the hookworm Oesophagostomum dentatum.</title>
        <authorList>
            <person name="Mitreva M."/>
        </authorList>
    </citation>
    <scope>NUCLEOTIDE SEQUENCE [LARGE SCALE GENOMIC DNA]</scope>
    <source>
        <strain evidence="2 3">OD-Hann</strain>
    </source>
</reference>
<name>A0A0B1T693_OESDE</name>
<feature type="domain" description="Superoxide dismutase copper/zinc binding" evidence="1">
    <location>
        <begin position="11"/>
        <end position="71"/>
    </location>
</feature>
<organism evidence="2 3">
    <name type="scientific">Oesophagostomum dentatum</name>
    <name type="common">Nodular worm</name>
    <dbReference type="NCBI Taxonomy" id="61180"/>
    <lineage>
        <taxon>Eukaryota</taxon>
        <taxon>Metazoa</taxon>
        <taxon>Ecdysozoa</taxon>
        <taxon>Nematoda</taxon>
        <taxon>Chromadorea</taxon>
        <taxon>Rhabditida</taxon>
        <taxon>Rhabditina</taxon>
        <taxon>Rhabditomorpha</taxon>
        <taxon>Strongyloidea</taxon>
        <taxon>Strongylidae</taxon>
        <taxon>Oesophagostomum</taxon>
    </lineage>
</organism>
<sequence length="128" mass="13309">LDTTNTSTFLFQESGDTVISISDSVIALTGQHNVIGRAIVIHADPDDLGRGNSELSKTTGNAGARVACGVIGILDEVEVIPTTEPLPLLNDSAIEQGGGSAAAASCSQLMSAVWVWLVTVFITRLIML</sequence>
<keyword evidence="3" id="KW-1185">Reference proteome</keyword>
<evidence type="ECO:0000313" key="3">
    <source>
        <dbReference type="Proteomes" id="UP000053660"/>
    </source>
</evidence>
<dbReference type="PROSITE" id="PS00332">
    <property type="entry name" value="SOD_CU_ZN_2"/>
    <property type="match status" value="1"/>
</dbReference>
<evidence type="ECO:0000259" key="1">
    <source>
        <dbReference type="Pfam" id="PF00080"/>
    </source>
</evidence>
<accession>A0A0B1T693</accession>
<protein>
    <submittedName>
        <fullName evidence="2">Copper/zinc superoxide dismutase</fullName>
    </submittedName>
</protein>
<dbReference type="Gene3D" id="2.60.40.200">
    <property type="entry name" value="Superoxide dismutase, copper/zinc binding domain"/>
    <property type="match status" value="1"/>
</dbReference>
<dbReference type="GO" id="GO:0006801">
    <property type="term" value="P:superoxide metabolic process"/>
    <property type="evidence" value="ECO:0007669"/>
    <property type="project" value="InterPro"/>
</dbReference>
<dbReference type="SUPFAM" id="SSF49329">
    <property type="entry name" value="Cu,Zn superoxide dismutase-like"/>
    <property type="match status" value="1"/>
</dbReference>
<dbReference type="InterPro" id="IPR001424">
    <property type="entry name" value="SOD_Cu_Zn_dom"/>
</dbReference>
<gene>
    <name evidence="2" type="ORF">OESDEN_08503</name>
</gene>
<dbReference type="OrthoDB" id="2015551at2759"/>
<proteinExistence type="predicted"/>
<dbReference type="Pfam" id="PF00080">
    <property type="entry name" value="Sod_Cu"/>
    <property type="match status" value="1"/>
</dbReference>